<keyword evidence="2" id="KW-1185">Reference proteome</keyword>
<dbReference type="AlphaFoldDB" id="A0A8J5RF75"/>
<organism evidence="1 2">
    <name type="scientific">Zizania palustris</name>
    <name type="common">Northern wild rice</name>
    <dbReference type="NCBI Taxonomy" id="103762"/>
    <lineage>
        <taxon>Eukaryota</taxon>
        <taxon>Viridiplantae</taxon>
        <taxon>Streptophyta</taxon>
        <taxon>Embryophyta</taxon>
        <taxon>Tracheophyta</taxon>
        <taxon>Spermatophyta</taxon>
        <taxon>Magnoliopsida</taxon>
        <taxon>Liliopsida</taxon>
        <taxon>Poales</taxon>
        <taxon>Poaceae</taxon>
        <taxon>BOP clade</taxon>
        <taxon>Oryzoideae</taxon>
        <taxon>Oryzeae</taxon>
        <taxon>Zizaniinae</taxon>
        <taxon>Zizania</taxon>
    </lineage>
</organism>
<evidence type="ECO:0000313" key="1">
    <source>
        <dbReference type="EMBL" id="KAG8044744.1"/>
    </source>
</evidence>
<dbReference type="Proteomes" id="UP000729402">
    <property type="component" value="Unassembled WGS sequence"/>
</dbReference>
<proteinExistence type="predicted"/>
<accession>A0A8J5RF75</accession>
<comment type="caution">
    <text evidence="1">The sequence shown here is derived from an EMBL/GenBank/DDBJ whole genome shotgun (WGS) entry which is preliminary data.</text>
</comment>
<sequence length="145" mass="16470">MCVRRSVAVAEIPLPTHVQTVADSGLFRMGSFLDASTLSRFLLRFFCYLCMPRSKWEEEQMEVAAVGEAHGGGAEARSPLLLLLYLPRGAPWLLRLCARVVVVAAIRGSGIPGRERLEWERVDQRWWWPWSARRRREGMEAVTTG</sequence>
<protein>
    <submittedName>
        <fullName evidence="1">Uncharacterized protein</fullName>
    </submittedName>
</protein>
<evidence type="ECO:0000313" key="2">
    <source>
        <dbReference type="Proteomes" id="UP000729402"/>
    </source>
</evidence>
<gene>
    <name evidence="1" type="ORF">GUJ93_ZPchr0078g15</name>
</gene>
<reference evidence="1" key="1">
    <citation type="journal article" date="2021" name="bioRxiv">
        <title>Whole Genome Assembly and Annotation of Northern Wild Rice, Zizania palustris L., Supports a Whole Genome Duplication in the Zizania Genus.</title>
        <authorList>
            <person name="Haas M."/>
            <person name="Kono T."/>
            <person name="Macchietto M."/>
            <person name="Millas R."/>
            <person name="McGilp L."/>
            <person name="Shao M."/>
            <person name="Duquette J."/>
            <person name="Hirsch C.N."/>
            <person name="Kimball J."/>
        </authorList>
    </citation>
    <scope>NUCLEOTIDE SEQUENCE</scope>
    <source>
        <tissue evidence="1">Fresh leaf tissue</tissue>
    </source>
</reference>
<dbReference type="EMBL" id="JAAALK010000388">
    <property type="protein sequence ID" value="KAG8044744.1"/>
    <property type="molecule type" value="Genomic_DNA"/>
</dbReference>
<name>A0A8J5RF75_ZIZPA</name>
<reference evidence="1" key="2">
    <citation type="submission" date="2021-02" db="EMBL/GenBank/DDBJ databases">
        <authorList>
            <person name="Kimball J.A."/>
            <person name="Haas M.W."/>
            <person name="Macchietto M."/>
            <person name="Kono T."/>
            <person name="Duquette J."/>
            <person name="Shao M."/>
        </authorList>
    </citation>
    <scope>NUCLEOTIDE SEQUENCE</scope>
    <source>
        <tissue evidence="1">Fresh leaf tissue</tissue>
    </source>
</reference>